<comment type="caution">
    <text evidence="2">The sequence shown here is derived from an EMBL/GenBank/DDBJ whole genome shotgun (WGS) entry which is preliminary data.</text>
</comment>
<gene>
    <name evidence="2" type="ORF">I7I52_04390</name>
</gene>
<accession>A0A8H7YKJ4</accession>
<evidence type="ECO:0000256" key="1">
    <source>
        <dbReference type="SAM" id="MobiDB-lite"/>
    </source>
</evidence>
<proteinExistence type="predicted"/>
<protein>
    <submittedName>
        <fullName evidence="2">Uncharacterized protein</fullName>
    </submittedName>
</protein>
<evidence type="ECO:0000313" key="3">
    <source>
        <dbReference type="Proteomes" id="UP000670092"/>
    </source>
</evidence>
<feature type="region of interest" description="Disordered" evidence="1">
    <location>
        <begin position="42"/>
        <end position="81"/>
    </location>
</feature>
<organism evidence="2 3">
    <name type="scientific">Ajellomyces capsulatus</name>
    <name type="common">Darling's disease fungus</name>
    <name type="synonym">Histoplasma capsulatum</name>
    <dbReference type="NCBI Taxonomy" id="5037"/>
    <lineage>
        <taxon>Eukaryota</taxon>
        <taxon>Fungi</taxon>
        <taxon>Dikarya</taxon>
        <taxon>Ascomycota</taxon>
        <taxon>Pezizomycotina</taxon>
        <taxon>Eurotiomycetes</taxon>
        <taxon>Eurotiomycetidae</taxon>
        <taxon>Onygenales</taxon>
        <taxon>Ajellomycetaceae</taxon>
        <taxon>Histoplasma</taxon>
    </lineage>
</organism>
<name>A0A8H7YKJ4_AJECA</name>
<reference evidence="2 3" key="1">
    <citation type="submission" date="2021-01" db="EMBL/GenBank/DDBJ databases">
        <title>Chromosome-level genome assembly of a human fungal pathogen reveals clustering of transcriptionally co-regulated genes.</title>
        <authorList>
            <person name="Voorhies M."/>
            <person name="Cohen S."/>
            <person name="Shea T.P."/>
            <person name="Petrus S."/>
            <person name="Munoz J.F."/>
            <person name="Poplawski S."/>
            <person name="Goldman W.E."/>
            <person name="Michael T."/>
            <person name="Cuomo C.A."/>
            <person name="Sil A."/>
            <person name="Beyhan S."/>
        </authorList>
    </citation>
    <scope>NUCLEOTIDE SEQUENCE [LARGE SCALE GENOMIC DNA]</scope>
    <source>
        <strain evidence="2 3">G184AR</strain>
    </source>
</reference>
<dbReference type="EMBL" id="JAEVHI010000004">
    <property type="protein sequence ID" value="KAG5293167.1"/>
    <property type="molecule type" value="Genomic_DNA"/>
</dbReference>
<feature type="compositionally biased region" description="Basic and acidic residues" evidence="1">
    <location>
        <begin position="42"/>
        <end position="57"/>
    </location>
</feature>
<dbReference type="VEuPathDB" id="FungiDB:I7I52_04390"/>
<sequence length="81" mass="9400">MNSQRVRGVCVRVWSSGDPGGSSSWWWWLLLLKLGVWREKNEDASDVKAKEGKKKEQPTQQQPMRTDELTNRQRPGTSRTE</sequence>
<dbReference type="Proteomes" id="UP000670092">
    <property type="component" value="Unassembled WGS sequence"/>
</dbReference>
<dbReference type="AlphaFoldDB" id="A0A8H7YKJ4"/>
<feature type="compositionally biased region" description="Polar residues" evidence="1">
    <location>
        <begin position="72"/>
        <end position="81"/>
    </location>
</feature>
<evidence type="ECO:0000313" key="2">
    <source>
        <dbReference type="EMBL" id="KAG5293167.1"/>
    </source>
</evidence>